<sequence length="25" mass="2786">MTMLKNLRVPTVLWVLITSVSANAQ</sequence>
<reference evidence="1" key="1">
    <citation type="submission" date="2018-05" db="EMBL/GenBank/DDBJ databases">
        <authorList>
            <person name="Lanie J.A."/>
            <person name="Ng W.-L."/>
            <person name="Kazmierczak K.M."/>
            <person name="Andrzejewski T.M."/>
            <person name="Davidsen T.M."/>
            <person name="Wayne K.J."/>
            <person name="Tettelin H."/>
            <person name="Glass J.I."/>
            <person name="Rusch D."/>
            <person name="Podicherti R."/>
            <person name="Tsui H.-C.T."/>
            <person name="Winkler M.E."/>
        </authorList>
    </citation>
    <scope>NUCLEOTIDE SEQUENCE</scope>
</reference>
<protein>
    <submittedName>
        <fullName evidence="1">Uncharacterized protein</fullName>
    </submittedName>
</protein>
<proteinExistence type="predicted"/>
<dbReference type="AlphaFoldDB" id="A0A382S0B0"/>
<feature type="non-terminal residue" evidence="1">
    <location>
        <position position="25"/>
    </location>
</feature>
<gene>
    <name evidence="1" type="ORF">METZ01_LOCUS356228</name>
</gene>
<dbReference type="EMBL" id="UINC01125501">
    <property type="protein sequence ID" value="SVD03374.1"/>
    <property type="molecule type" value="Genomic_DNA"/>
</dbReference>
<accession>A0A382S0B0</accession>
<organism evidence="1">
    <name type="scientific">marine metagenome</name>
    <dbReference type="NCBI Taxonomy" id="408172"/>
    <lineage>
        <taxon>unclassified sequences</taxon>
        <taxon>metagenomes</taxon>
        <taxon>ecological metagenomes</taxon>
    </lineage>
</organism>
<name>A0A382S0B0_9ZZZZ</name>
<evidence type="ECO:0000313" key="1">
    <source>
        <dbReference type="EMBL" id="SVD03374.1"/>
    </source>
</evidence>